<name>A0ABW3I243_9FLAO</name>
<keyword evidence="2" id="KW-1185">Reference proteome</keyword>
<dbReference type="Proteomes" id="UP001596997">
    <property type="component" value="Unassembled WGS sequence"/>
</dbReference>
<evidence type="ECO:0000313" key="1">
    <source>
        <dbReference type="EMBL" id="MFD0963657.1"/>
    </source>
</evidence>
<dbReference type="EMBL" id="JBHTJM010000006">
    <property type="protein sequence ID" value="MFD0963657.1"/>
    <property type="molecule type" value="Genomic_DNA"/>
</dbReference>
<evidence type="ECO:0000313" key="2">
    <source>
        <dbReference type="Proteomes" id="UP001596997"/>
    </source>
</evidence>
<sequence length="96" mass="10939">MKRGISDSMCIIERFGDMSHEVIALQITSEDDINEVILSSEFDGAEDVESYEYTFYSLMKDSLFTVSTVRQSNGKINDTIVKIYTINEKGVKEIKK</sequence>
<proteinExistence type="predicted"/>
<comment type="caution">
    <text evidence="1">The sequence shown here is derived from an EMBL/GenBank/DDBJ whole genome shotgun (WGS) entry which is preliminary data.</text>
</comment>
<protein>
    <submittedName>
        <fullName evidence="1">Uncharacterized protein</fullName>
    </submittedName>
</protein>
<gene>
    <name evidence="1" type="ORF">ACFQ1O_06545</name>
</gene>
<reference evidence="2" key="1">
    <citation type="journal article" date="2019" name="Int. J. Syst. Evol. Microbiol.">
        <title>The Global Catalogue of Microorganisms (GCM) 10K type strain sequencing project: providing services to taxonomists for standard genome sequencing and annotation.</title>
        <authorList>
            <consortium name="The Broad Institute Genomics Platform"/>
            <consortium name="The Broad Institute Genome Sequencing Center for Infectious Disease"/>
            <person name="Wu L."/>
            <person name="Ma J."/>
        </authorList>
    </citation>
    <scope>NUCLEOTIDE SEQUENCE [LARGE SCALE GENOMIC DNA]</scope>
    <source>
        <strain evidence="2">CCUG 62114</strain>
    </source>
</reference>
<accession>A0ABW3I243</accession>
<organism evidence="1 2">
    <name type="scientific">Pseudofulvibacter geojedonensis</name>
    <dbReference type="NCBI Taxonomy" id="1123758"/>
    <lineage>
        <taxon>Bacteria</taxon>
        <taxon>Pseudomonadati</taxon>
        <taxon>Bacteroidota</taxon>
        <taxon>Flavobacteriia</taxon>
        <taxon>Flavobacteriales</taxon>
        <taxon>Flavobacteriaceae</taxon>
        <taxon>Pseudofulvibacter</taxon>
    </lineage>
</organism>
<dbReference type="RefSeq" id="WP_377714584.1">
    <property type="nucleotide sequence ID" value="NZ_JBHTJM010000006.1"/>
</dbReference>